<reference evidence="1" key="1">
    <citation type="journal article" date="2014" name="Int. J. Syst. Evol. Microbiol.">
        <title>Complete genome sequence of Corynebacterium casei LMG S-19264T (=DSM 44701T), isolated from a smear-ripened cheese.</title>
        <authorList>
            <consortium name="US DOE Joint Genome Institute (JGI-PGF)"/>
            <person name="Walter F."/>
            <person name="Albersmeier A."/>
            <person name="Kalinowski J."/>
            <person name="Ruckert C."/>
        </authorList>
    </citation>
    <scope>NUCLEOTIDE SEQUENCE</scope>
    <source>
        <strain evidence="1">VKM Ac-2007</strain>
    </source>
</reference>
<dbReference type="AlphaFoldDB" id="A0A9W6IA87"/>
<organism evidence="1 2">
    <name type="scientific">Streptosporangium carneum</name>
    <dbReference type="NCBI Taxonomy" id="47481"/>
    <lineage>
        <taxon>Bacteria</taxon>
        <taxon>Bacillati</taxon>
        <taxon>Actinomycetota</taxon>
        <taxon>Actinomycetes</taxon>
        <taxon>Streptosporangiales</taxon>
        <taxon>Streptosporangiaceae</taxon>
        <taxon>Streptosporangium</taxon>
    </lineage>
</organism>
<proteinExistence type="predicted"/>
<keyword evidence="2" id="KW-1185">Reference proteome</keyword>
<sequence length="68" mass="7278">MTFATVDPARTPKEAALPRFTGNAFASFCVPATTPIVRTVTRVTRSQGRPSLRRGVFLRIEAVGGTGD</sequence>
<evidence type="ECO:0000313" key="1">
    <source>
        <dbReference type="EMBL" id="GLK14301.1"/>
    </source>
</evidence>
<protein>
    <submittedName>
        <fullName evidence="1">Uncharacterized protein</fullName>
    </submittedName>
</protein>
<evidence type="ECO:0000313" key="2">
    <source>
        <dbReference type="Proteomes" id="UP001143474"/>
    </source>
</evidence>
<dbReference type="EMBL" id="BSEV01000030">
    <property type="protein sequence ID" value="GLK14301.1"/>
    <property type="molecule type" value="Genomic_DNA"/>
</dbReference>
<comment type="caution">
    <text evidence="1">The sequence shown here is derived from an EMBL/GenBank/DDBJ whole genome shotgun (WGS) entry which is preliminary data.</text>
</comment>
<reference evidence="1" key="2">
    <citation type="submission" date="2023-01" db="EMBL/GenBank/DDBJ databases">
        <authorList>
            <person name="Sun Q."/>
            <person name="Evtushenko L."/>
        </authorList>
    </citation>
    <scope>NUCLEOTIDE SEQUENCE</scope>
    <source>
        <strain evidence="1">VKM Ac-2007</strain>
    </source>
</reference>
<accession>A0A9W6IA87</accession>
<gene>
    <name evidence="1" type="ORF">GCM10017600_77130</name>
</gene>
<name>A0A9W6IA87_9ACTN</name>
<dbReference type="Proteomes" id="UP001143474">
    <property type="component" value="Unassembled WGS sequence"/>
</dbReference>